<sequence length="173" mass="19689">MKTTSSGIIVARHVIETIKLAPIRIDHDLEFARIIEGLYGHDSGINYTNIPDCNAGKNGIEEASLFLVRPVPYWQVWLTDRVLSLLDEAGFVQEEFPTLFSLMGHAEELCKARIDNISALGEHSRWRHSNGNIFAPFMSLYAAKFGYPAFCEFESKFIGSKWSEDNWLVVRHK</sequence>
<dbReference type="Proteomes" id="UP000034207">
    <property type="component" value="Unassembled WGS sequence"/>
</dbReference>
<dbReference type="STRING" id="1618345.UT18_C0009G0009"/>
<evidence type="ECO:0000313" key="2">
    <source>
        <dbReference type="Proteomes" id="UP000034207"/>
    </source>
</evidence>
<protein>
    <submittedName>
        <fullName evidence="1">Uncharacterized protein</fullName>
    </submittedName>
</protein>
<accession>A0A0G0LRR4</accession>
<evidence type="ECO:0000313" key="1">
    <source>
        <dbReference type="EMBL" id="KKQ94598.1"/>
    </source>
</evidence>
<gene>
    <name evidence="1" type="ORF">UT18_C0009G0009</name>
</gene>
<dbReference type="EMBL" id="LBVV01000009">
    <property type="protein sequence ID" value="KKQ94598.1"/>
    <property type="molecule type" value="Genomic_DNA"/>
</dbReference>
<dbReference type="AlphaFoldDB" id="A0A0G0LRR4"/>
<reference evidence="1 2" key="1">
    <citation type="journal article" date="2015" name="Nature">
        <title>rRNA introns, odd ribosomes, and small enigmatic genomes across a large radiation of phyla.</title>
        <authorList>
            <person name="Brown C.T."/>
            <person name="Hug L.A."/>
            <person name="Thomas B.C."/>
            <person name="Sharon I."/>
            <person name="Castelle C.J."/>
            <person name="Singh A."/>
            <person name="Wilkins M.J."/>
            <person name="Williams K.H."/>
            <person name="Banfield J.F."/>
        </authorList>
    </citation>
    <scope>NUCLEOTIDE SEQUENCE [LARGE SCALE GENOMIC DNA]</scope>
</reference>
<proteinExistence type="predicted"/>
<name>A0A0G0LRR4_UNCC2</name>
<comment type="caution">
    <text evidence="1">The sequence shown here is derived from an EMBL/GenBank/DDBJ whole genome shotgun (WGS) entry which is preliminary data.</text>
</comment>
<organism evidence="1 2">
    <name type="scientific">candidate division CPR2 bacterium GW2011_GWC2_39_10</name>
    <dbReference type="NCBI Taxonomy" id="1618345"/>
    <lineage>
        <taxon>Bacteria</taxon>
        <taxon>Bacteria division CPR2</taxon>
    </lineage>
</organism>